<proteinExistence type="predicted"/>
<dbReference type="EMBL" id="PGCI01000200">
    <property type="protein sequence ID" value="PLW34302.1"/>
    <property type="molecule type" value="Genomic_DNA"/>
</dbReference>
<sequence>MKTDVVTPNDPKPVGHNLFDHRSEQVARPVHAGSVDRAPVPLKLGDRITHHMLLCRAFTPALVVSGSRLIVISEAPGANSSITMISSSHPGGAKGVLHPCLPAGEAF</sequence>
<organism evidence="2 3">
    <name type="scientific">Puccinia coronata f. sp. avenae</name>
    <dbReference type="NCBI Taxonomy" id="200324"/>
    <lineage>
        <taxon>Eukaryota</taxon>
        <taxon>Fungi</taxon>
        <taxon>Dikarya</taxon>
        <taxon>Basidiomycota</taxon>
        <taxon>Pucciniomycotina</taxon>
        <taxon>Pucciniomycetes</taxon>
        <taxon>Pucciniales</taxon>
        <taxon>Pucciniaceae</taxon>
        <taxon>Puccinia</taxon>
    </lineage>
</organism>
<accession>A0A2N5U985</accession>
<name>A0A2N5U985_9BASI</name>
<gene>
    <name evidence="2" type="ORF">PCASD_17270</name>
</gene>
<evidence type="ECO:0000313" key="3">
    <source>
        <dbReference type="Proteomes" id="UP000235392"/>
    </source>
</evidence>
<dbReference type="Proteomes" id="UP000235392">
    <property type="component" value="Unassembled WGS sequence"/>
</dbReference>
<evidence type="ECO:0000256" key="1">
    <source>
        <dbReference type="SAM" id="MobiDB-lite"/>
    </source>
</evidence>
<dbReference type="AlphaFoldDB" id="A0A2N5U985"/>
<reference evidence="2 3" key="1">
    <citation type="submission" date="2017-11" db="EMBL/GenBank/DDBJ databases">
        <title>De novo assembly and phasing of dikaryotic genomes from two isolates of Puccinia coronata f. sp. avenae, the causal agent of oat crown rust.</title>
        <authorList>
            <person name="Miller M.E."/>
            <person name="Zhang Y."/>
            <person name="Omidvar V."/>
            <person name="Sperschneider J."/>
            <person name="Schwessinger B."/>
            <person name="Raley C."/>
            <person name="Palmer J.M."/>
            <person name="Garnica D."/>
            <person name="Upadhyaya N."/>
            <person name="Rathjen J."/>
            <person name="Taylor J.M."/>
            <person name="Park R.F."/>
            <person name="Dodds P.N."/>
            <person name="Hirsch C.D."/>
            <person name="Kianian S.F."/>
            <person name="Figueroa M."/>
        </authorList>
    </citation>
    <scope>NUCLEOTIDE SEQUENCE [LARGE SCALE GENOMIC DNA]</scope>
    <source>
        <strain evidence="2">12SD80</strain>
    </source>
</reference>
<feature type="region of interest" description="Disordered" evidence="1">
    <location>
        <begin position="1"/>
        <end position="20"/>
    </location>
</feature>
<comment type="caution">
    <text evidence="2">The sequence shown here is derived from an EMBL/GenBank/DDBJ whole genome shotgun (WGS) entry which is preliminary data.</text>
</comment>
<protein>
    <submittedName>
        <fullName evidence="2">Uncharacterized protein</fullName>
    </submittedName>
</protein>
<evidence type="ECO:0000313" key="2">
    <source>
        <dbReference type="EMBL" id="PLW34302.1"/>
    </source>
</evidence>